<dbReference type="eggNOG" id="ENOG5031496">
    <property type="taxonomic scope" value="Bacteria"/>
</dbReference>
<dbReference type="KEGG" id="pde:Pden_3730"/>
<keyword evidence="2" id="KW-1185">Reference proteome</keyword>
<organism evidence="1 2">
    <name type="scientific">Paracoccus denitrificans (strain Pd 1222)</name>
    <dbReference type="NCBI Taxonomy" id="318586"/>
    <lineage>
        <taxon>Bacteria</taxon>
        <taxon>Pseudomonadati</taxon>
        <taxon>Pseudomonadota</taxon>
        <taxon>Alphaproteobacteria</taxon>
        <taxon>Rhodobacterales</taxon>
        <taxon>Paracoccaceae</taxon>
        <taxon>Paracoccus</taxon>
    </lineage>
</organism>
<dbReference type="GeneID" id="93453386"/>
<dbReference type="AlphaFoldDB" id="A1B8F3"/>
<dbReference type="RefSeq" id="WP_011749966.1">
    <property type="nucleotide sequence ID" value="NC_008687.1"/>
</dbReference>
<proteinExistence type="predicted"/>
<gene>
    <name evidence="1" type="ordered locus">Pden_3730</name>
</gene>
<evidence type="ECO:0000313" key="2">
    <source>
        <dbReference type="Proteomes" id="UP000000361"/>
    </source>
</evidence>
<evidence type="ECO:0000313" key="1">
    <source>
        <dbReference type="EMBL" id="ABL71797.1"/>
    </source>
</evidence>
<dbReference type="EMBL" id="CP000490">
    <property type="protein sequence ID" value="ABL71797.1"/>
    <property type="molecule type" value="Genomic_DNA"/>
</dbReference>
<name>A1B8F3_PARDP</name>
<dbReference type="EnsemblBacteria" id="ABL71797">
    <property type="protein sequence ID" value="ABL71797"/>
    <property type="gene ID" value="Pden_3730"/>
</dbReference>
<accession>A1B8F3</accession>
<dbReference type="Proteomes" id="UP000000361">
    <property type="component" value="Chromosome 2"/>
</dbReference>
<dbReference type="HOGENOM" id="CLU_2570687_0_0_5"/>
<reference evidence="2" key="1">
    <citation type="submission" date="2006-12" db="EMBL/GenBank/DDBJ databases">
        <title>Complete sequence of chromosome 2 of Paracoccus denitrificans PD1222.</title>
        <authorList>
            <person name="Copeland A."/>
            <person name="Lucas S."/>
            <person name="Lapidus A."/>
            <person name="Barry K."/>
            <person name="Detter J.C."/>
            <person name="Glavina del Rio T."/>
            <person name="Hammon N."/>
            <person name="Israni S."/>
            <person name="Dalin E."/>
            <person name="Tice H."/>
            <person name="Pitluck S."/>
            <person name="Munk A.C."/>
            <person name="Brettin T."/>
            <person name="Bruce D."/>
            <person name="Han C."/>
            <person name="Tapia R."/>
            <person name="Gilna P."/>
            <person name="Schmutz J."/>
            <person name="Larimer F."/>
            <person name="Land M."/>
            <person name="Hauser L."/>
            <person name="Kyrpides N."/>
            <person name="Lykidis A."/>
            <person name="Spiro S."/>
            <person name="Richardson D.J."/>
            <person name="Moir J.W.B."/>
            <person name="Ferguson S.J."/>
            <person name="van Spanning R.J.M."/>
            <person name="Richardson P."/>
        </authorList>
    </citation>
    <scope>NUCLEOTIDE SEQUENCE [LARGE SCALE GENOMIC DNA]</scope>
    <source>
        <strain evidence="2">Pd 1222</strain>
    </source>
</reference>
<protein>
    <submittedName>
        <fullName evidence="1">Uncharacterized protein</fullName>
    </submittedName>
</protein>
<sequence>MTLVFVEPQYEGGRILARTGQVEVGAVFPLADGKAMWSFWLGSRSFIHVKEKSVLAAKAALMARFQDWLRFADLRAAQREA</sequence>
<dbReference type="STRING" id="318586.Pden_3730"/>